<protein>
    <submittedName>
        <fullName evidence="2">Uncharacterized protein</fullName>
    </submittedName>
</protein>
<evidence type="ECO:0000313" key="2">
    <source>
        <dbReference type="EMBL" id="MFD1106833.1"/>
    </source>
</evidence>
<sequence length="120" mass="12550">MKKKSLTPDAPLVTIRPPKKAGLLRKVARVGATVVAARVAAATGKKGVVGLLAGAGAKRVIMRYPAGALFVTGAYMAGKLYEAKREAQRRKTQKLLTDQSGDHAGNDAIPIESARKTGKA</sequence>
<dbReference type="RefSeq" id="WP_380913883.1">
    <property type="nucleotide sequence ID" value="NZ_JBHTLS010000134.1"/>
</dbReference>
<comment type="caution">
    <text evidence="2">The sequence shown here is derived from an EMBL/GenBank/DDBJ whole genome shotgun (WGS) entry which is preliminary data.</text>
</comment>
<organism evidence="2 3">
    <name type="scientific">Sphingobium olei</name>
    <dbReference type="NCBI Taxonomy" id="420955"/>
    <lineage>
        <taxon>Bacteria</taxon>
        <taxon>Pseudomonadati</taxon>
        <taxon>Pseudomonadota</taxon>
        <taxon>Alphaproteobacteria</taxon>
        <taxon>Sphingomonadales</taxon>
        <taxon>Sphingomonadaceae</taxon>
        <taxon>Sphingobium</taxon>
    </lineage>
</organism>
<keyword evidence="3" id="KW-1185">Reference proteome</keyword>
<dbReference type="Proteomes" id="UP001597203">
    <property type="component" value="Unassembled WGS sequence"/>
</dbReference>
<reference evidence="3" key="1">
    <citation type="journal article" date="2019" name="Int. J. Syst. Evol. Microbiol.">
        <title>The Global Catalogue of Microorganisms (GCM) 10K type strain sequencing project: providing services to taxonomists for standard genome sequencing and annotation.</title>
        <authorList>
            <consortium name="The Broad Institute Genomics Platform"/>
            <consortium name="The Broad Institute Genome Sequencing Center for Infectious Disease"/>
            <person name="Wu L."/>
            <person name="Ma J."/>
        </authorList>
    </citation>
    <scope>NUCLEOTIDE SEQUENCE [LARGE SCALE GENOMIC DNA]</scope>
    <source>
        <strain evidence="3">CCUG 54329</strain>
    </source>
</reference>
<evidence type="ECO:0000256" key="1">
    <source>
        <dbReference type="SAM" id="MobiDB-lite"/>
    </source>
</evidence>
<proteinExistence type="predicted"/>
<name>A0ABW3P6Z6_9SPHN</name>
<accession>A0ABW3P6Z6</accession>
<gene>
    <name evidence="2" type="ORF">ACFQ24_18370</name>
</gene>
<dbReference type="EMBL" id="JBHTLS010000134">
    <property type="protein sequence ID" value="MFD1106833.1"/>
    <property type="molecule type" value="Genomic_DNA"/>
</dbReference>
<evidence type="ECO:0000313" key="3">
    <source>
        <dbReference type="Proteomes" id="UP001597203"/>
    </source>
</evidence>
<feature type="region of interest" description="Disordered" evidence="1">
    <location>
        <begin position="87"/>
        <end position="120"/>
    </location>
</feature>